<reference evidence="3 4" key="1">
    <citation type="submission" date="2023-01" db="EMBL/GenBank/DDBJ databases">
        <title>Analysis of 21 Apiospora genomes using comparative genomics revels a genus with tremendous synthesis potential of carbohydrate active enzymes and secondary metabolites.</title>
        <authorList>
            <person name="Sorensen T."/>
        </authorList>
    </citation>
    <scope>NUCLEOTIDE SEQUENCE [LARGE SCALE GENOMIC DNA]</scope>
    <source>
        <strain evidence="3 4">CBS 20057</strain>
    </source>
</reference>
<protein>
    <recommendedName>
        <fullName evidence="2">AB hydrolase-1 domain-containing protein</fullName>
    </recommendedName>
</protein>
<dbReference type="PANTHER" id="PTHR43798:SF31">
    <property type="entry name" value="AB HYDROLASE SUPERFAMILY PROTEIN YCLE"/>
    <property type="match status" value="1"/>
</dbReference>
<keyword evidence="1" id="KW-0378">Hydrolase</keyword>
<evidence type="ECO:0000313" key="4">
    <source>
        <dbReference type="Proteomes" id="UP001396898"/>
    </source>
</evidence>
<accession>A0ABR1RGP0</accession>
<evidence type="ECO:0000259" key="2">
    <source>
        <dbReference type="Pfam" id="PF00561"/>
    </source>
</evidence>
<name>A0ABR1RGP0_9PEZI</name>
<gene>
    <name evidence="3" type="ORF">PG991_011960</name>
</gene>
<dbReference type="SUPFAM" id="SSF53474">
    <property type="entry name" value="alpha/beta-Hydrolases"/>
    <property type="match status" value="1"/>
</dbReference>
<feature type="domain" description="AB hydrolase-1" evidence="2">
    <location>
        <begin position="296"/>
        <end position="399"/>
    </location>
</feature>
<dbReference type="Proteomes" id="UP001396898">
    <property type="component" value="Unassembled WGS sequence"/>
</dbReference>
<comment type="caution">
    <text evidence="3">The sequence shown here is derived from an EMBL/GenBank/DDBJ whole genome shotgun (WGS) entry which is preliminary data.</text>
</comment>
<dbReference type="InterPro" id="IPR050266">
    <property type="entry name" value="AB_hydrolase_sf"/>
</dbReference>
<dbReference type="EMBL" id="JAQQWI010000016">
    <property type="protein sequence ID" value="KAK8009409.1"/>
    <property type="molecule type" value="Genomic_DNA"/>
</dbReference>
<sequence length="550" mass="60549">MSTPGMLAVTMQPKPELPPAQFHEWYNNEHGPTRLRLPQIFANGLRYRAADDQQPEYLAAYDVTRMSHLETDTYTTLRANRSPREAETIGQVDVTRHFWDLVSEKKSPLFLPIEQLTDDEAAGLVLVVVELGLKDHPDAETELLKWYNEEHAEMLSKVPGWLRTRLFKTSVLDTKSGAKTLYYGVHDYTKENGLGGPEHKASMATPWRVKVTDNYATLQGRRLWSLFYTFGPAPRDLSSLSELPTATSASSFQSADGKTKTANEDGNPVIESFVTIPSDCLVVPYRLEGNPDPKAPVIAFCNSLLTSLHMWDGFVSVLKKERPQYKILRYDARGRHAVPGQPPKPATLEMHADDLAALLAALRIPRLAALVGVSMGGATALRFALRHGDKVDRFVACDFNAASSAANTSAWKERIALAESTATLEDGKTTSPGIQKLAGQTVARWFHPSTGAETVRWMTDMVAANDVEGFRYGCQALWDYDMKEEMRGCAVPGLLAVGEGDGKGALVKAMDGFRGNLGEKGAELAIVPETGHLPMAENPGAFWEKVQGFL</sequence>
<dbReference type="PANTHER" id="PTHR43798">
    <property type="entry name" value="MONOACYLGLYCEROL LIPASE"/>
    <property type="match status" value="1"/>
</dbReference>
<dbReference type="Pfam" id="PF00561">
    <property type="entry name" value="Abhydrolase_1"/>
    <property type="match status" value="1"/>
</dbReference>
<dbReference type="InterPro" id="IPR000073">
    <property type="entry name" value="AB_hydrolase_1"/>
</dbReference>
<dbReference type="Gene3D" id="3.40.50.1820">
    <property type="entry name" value="alpha/beta hydrolase"/>
    <property type="match status" value="1"/>
</dbReference>
<proteinExistence type="predicted"/>
<evidence type="ECO:0000256" key="1">
    <source>
        <dbReference type="ARBA" id="ARBA00022801"/>
    </source>
</evidence>
<organism evidence="3 4">
    <name type="scientific">Apiospora marii</name>
    <dbReference type="NCBI Taxonomy" id="335849"/>
    <lineage>
        <taxon>Eukaryota</taxon>
        <taxon>Fungi</taxon>
        <taxon>Dikarya</taxon>
        <taxon>Ascomycota</taxon>
        <taxon>Pezizomycotina</taxon>
        <taxon>Sordariomycetes</taxon>
        <taxon>Xylariomycetidae</taxon>
        <taxon>Amphisphaeriales</taxon>
        <taxon>Apiosporaceae</taxon>
        <taxon>Apiospora</taxon>
    </lineage>
</organism>
<keyword evidence="4" id="KW-1185">Reference proteome</keyword>
<evidence type="ECO:0000313" key="3">
    <source>
        <dbReference type="EMBL" id="KAK8009409.1"/>
    </source>
</evidence>
<dbReference type="InterPro" id="IPR029058">
    <property type="entry name" value="AB_hydrolase_fold"/>
</dbReference>